<dbReference type="EMBL" id="PYOU01000006">
    <property type="protein sequence ID" value="PSX10943.1"/>
    <property type="molecule type" value="Genomic_DNA"/>
</dbReference>
<gene>
    <name evidence="2" type="ORF">C0W27_09940</name>
</gene>
<dbReference type="InterPro" id="IPR017853">
    <property type="entry name" value="GH"/>
</dbReference>
<feature type="chain" id="PRO_5047230626" evidence="1">
    <location>
        <begin position="25"/>
        <end position="630"/>
    </location>
</feature>
<dbReference type="RefSeq" id="WP_045153500.1">
    <property type="nucleotide sequence ID" value="NZ_JZSW01000014.1"/>
</dbReference>
<dbReference type="SUPFAM" id="SSF51445">
    <property type="entry name" value="(Trans)glycosidases"/>
    <property type="match status" value="1"/>
</dbReference>
<evidence type="ECO:0000313" key="2">
    <source>
        <dbReference type="EMBL" id="PSX10943.1"/>
    </source>
</evidence>
<name>A0ABX5H633_PHOAN</name>
<organism evidence="2 3">
    <name type="scientific">Photobacterium angustum</name>
    <dbReference type="NCBI Taxonomy" id="661"/>
    <lineage>
        <taxon>Bacteria</taxon>
        <taxon>Pseudomonadati</taxon>
        <taxon>Pseudomonadota</taxon>
        <taxon>Gammaproteobacteria</taxon>
        <taxon>Vibrionales</taxon>
        <taxon>Vibrionaceae</taxon>
        <taxon>Photobacterium</taxon>
    </lineage>
</organism>
<protein>
    <submittedName>
        <fullName evidence="2">Enterotoxin</fullName>
    </submittedName>
</protein>
<dbReference type="Proteomes" id="UP000240989">
    <property type="component" value="Unassembled WGS sequence"/>
</dbReference>
<sequence>MNNRKFILSTITMALLLSSQMSYAKDFTLHSDNLNVVVSGDKANFTDVKIENLQTKDTITTDNLFYLQISDNNILNSSDFTVDQITQKSDQITISMSSKNFEVTNILALHEGKYLTYDFSIKAKSTPQKIDSITLLPFHTQAPFVDGAIESSPIISDHFVITPQNPLVTTRAYEGGVTQNLVTKLPIRTDVSLQSRTYISTFEQGQLRRNFNEFLNLTRKRPYAQYLHYNSWLDIGFFTHYNEADALDRIEKFGHELIEKRHVAMSGFLLDDGWDDRSGLWNFSQNFPHGFTKIKDKAHKYNAELGVWLSPWGGYNTPLQERVSHAKENKLETINGKFALSGPNYYENFHSKIIDLISKQNVSMFKLDGTGNASNVIEGSKFTSDFDAAIHLINDMSEANKDLFINLTTGTNASPSWLFYADSIWRQGDDINFYGEGSDVQKWITYRDAETYRSIVKKGPLFPLNSLMLHGIVYAKNAKHLDKQSAQDFNDQVWSYFATGTQLQELYITPDLLTKNNWDVLATAANWAKNNTDVLFDSHWIGNDPTSLDVYGWAAWSKDKSIVTLRNPSNHSQSYYLDLKHDLELPNGESDQFKLTTAYGENKSIPLTYSHPVVVTLKPLQTMVLEATPS</sequence>
<feature type="signal peptide" evidence="1">
    <location>
        <begin position="1"/>
        <end position="24"/>
    </location>
</feature>
<evidence type="ECO:0000256" key="1">
    <source>
        <dbReference type="SAM" id="SignalP"/>
    </source>
</evidence>
<comment type="caution">
    <text evidence="2">The sequence shown here is derived from an EMBL/GenBank/DDBJ whole genome shotgun (WGS) entry which is preliminary data.</text>
</comment>
<keyword evidence="1" id="KW-0732">Signal</keyword>
<reference evidence="2 3" key="1">
    <citation type="submission" date="2018-01" db="EMBL/GenBank/DDBJ databases">
        <title>Whole genome sequencing of Histamine producing bacteria.</title>
        <authorList>
            <person name="Butler K."/>
        </authorList>
    </citation>
    <scope>NUCLEOTIDE SEQUENCE [LARGE SCALE GENOMIC DNA]</scope>
    <source>
        <strain evidence="2 3">A6-1</strain>
    </source>
</reference>
<proteinExistence type="predicted"/>
<accession>A0ABX5H633</accession>
<keyword evidence="3" id="KW-1185">Reference proteome</keyword>
<dbReference type="InterPro" id="IPR013785">
    <property type="entry name" value="Aldolase_TIM"/>
</dbReference>
<dbReference type="Gene3D" id="3.20.20.70">
    <property type="entry name" value="Aldolase class I"/>
    <property type="match status" value="1"/>
</dbReference>
<evidence type="ECO:0000313" key="3">
    <source>
        <dbReference type="Proteomes" id="UP000240989"/>
    </source>
</evidence>